<dbReference type="InterPro" id="IPR002327">
    <property type="entry name" value="Cyt_c_1A/1B"/>
</dbReference>
<evidence type="ECO:0000256" key="6">
    <source>
        <dbReference type="PROSITE-ProRule" id="PRU00433"/>
    </source>
</evidence>
<evidence type="ECO:0000256" key="5">
    <source>
        <dbReference type="ARBA" id="ARBA00023004"/>
    </source>
</evidence>
<organism evidence="9 10">
    <name type="scientific">Dongia sedimenti</name>
    <dbReference type="NCBI Taxonomy" id="3064282"/>
    <lineage>
        <taxon>Bacteria</taxon>
        <taxon>Pseudomonadati</taxon>
        <taxon>Pseudomonadota</taxon>
        <taxon>Alphaproteobacteria</taxon>
        <taxon>Rhodospirillales</taxon>
        <taxon>Dongiaceae</taxon>
        <taxon>Dongia</taxon>
    </lineage>
</organism>
<feature type="domain" description="Cytochrome c" evidence="8">
    <location>
        <begin position="22"/>
        <end position="119"/>
    </location>
</feature>
<dbReference type="Pfam" id="PF00034">
    <property type="entry name" value="Cytochrom_C"/>
    <property type="match status" value="1"/>
</dbReference>
<gene>
    <name evidence="9" type="ORF">Q8A70_08600</name>
</gene>
<name>A0ABU0YJ29_9PROT</name>
<evidence type="ECO:0000256" key="3">
    <source>
        <dbReference type="ARBA" id="ARBA00022723"/>
    </source>
</evidence>
<keyword evidence="1" id="KW-0813">Transport</keyword>
<reference evidence="10" key="1">
    <citation type="submission" date="2023-08" db="EMBL/GenBank/DDBJ databases">
        <title>Rhodospirillaceae gen. nov., a novel taxon isolated from the Yangtze River Yuezi River estuary sludge.</title>
        <authorList>
            <person name="Ruan L."/>
        </authorList>
    </citation>
    <scope>NUCLEOTIDE SEQUENCE [LARGE SCALE GENOMIC DNA]</scope>
    <source>
        <strain evidence="10">R-7</strain>
    </source>
</reference>
<keyword evidence="3 6" id="KW-0479">Metal-binding</keyword>
<keyword evidence="2 6" id="KW-0349">Heme</keyword>
<evidence type="ECO:0000256" key="4">
    <source>
        <dbReference type="ARBA" id="ARBA00022982"/>
    </source>
</evidence>
<keyword evidence="7" id="KW-0732">Signal</keyword>
<keyword evidence="5 6" id="KW-0408">Iron</keyword>
<protein>
    <submittedName>
        <fullName evidence="9">C-type cytochrome</fullName>
    </submittedName>
</protein>
<dbReference type="InterPro" id="IPR036909">
    <property type="entry name" value="Cyt_c-like_dom_sf"/>
</dbReference>
<dbReference type="EMBL" id="JAUYVI010000003">
    <property type="protein sequence ID" value="MDQ7247724.1"/>
    <property type="molecule type" value="Genomic_DNA"/>
</dbReference>
<keyword evidence="4" id="KW-0249">Electron transport</keyword>
<feature type="chain" id="PRO_5047532867" evidence="7">
    <location>
        <begin position="21"/>
        <end position="119"/>
    </location>
</feature>
<evidence type="ECO:0000256" key="1">
    <source>
        <dbReference type="ARBA" id="ARBA00022448"/>
    </source>
</evidence>
<evidence type="ECO:0000256" key="2">
    <source>
        <dbReference type="ARBA" id="ARBA00022617"/>
    </source>
</evidence>
<dbReference type="InterPro" id="IPR009056">
    <property type="entry name" value="Cyt_c-like_dom"/>
</dbReference>
<dbReference type="Proteomes" id="UP001230156">
    <property type="component" value="Unassembled WGS sequence"/>
</dbReference>
<dbReference type="SUPFAM" id="SSF46626">
    <property type="entry name" value="Cytochrome c"/>
    <property type="match status" value="1"/>
</dbReference>
<dbReference type="PROSITE" id="PS51007">
    <property type="entry name" value="CYTC"/>
    <property type="match status" value="1"/>
</dbReference>
<keyword evidence="10" id="KW-1185">Reference proteome</keyword>
<feature type="signal peptide" evidence="7">
    <location>
        <begin position="1"/>
        <end position="20"/>
    </location>
</feature>
<comment type="caution">
    <text evidence="9">The sequence shown here is derived from an EMBL/GenBank/DDBJ whole genome shotgun (WGS) entry which is preliminary data.</text>
</comment>
<evidence type="ECO:0000256" key="7">
    <source>
        <dbReference type="SAM" id="SignalP"/>
    </source>
</evidence>
<accession>A0ABU0YJ29</accession>
<sequence>MKRVLIVVALLAFPTAQARAEGDPARGQEIYESRCIACHSPDANRVGPMHRGVFGRKAGSLPGYAYSKALKGADFVWNDETLDRWLTNPQAFVPGQKMNFKVTKAEDRTDLIAYLKTLR</sequence>
<evidence type="ECO:0000313" key="10">
    <source>
        <dbReference type="Proteomes" id="UP001230156"/>
    </source>
</evidence>
<dbReference type="PRINTS" id="PR00604">
    <property type="entry name" value="CYTCHRMECIAB"/>
</dbReference>
<dbReference type="RefSeq" id="WP_379955159.1">
    <property type="nucleotide sequence ID" value="NZ_JAUYVI010000003.1"/>
</dbReference>
<dbReference type="Gene3D" id="1.10.760.10">
    <property type="entry name" value="Cytochrome c-like domain"/>
    <property type="match status" value="1"/>
</dbReference>
<proteinExistence type="predicted"/>
<dbReference type="PANTHER" id="PTHR11961">
    <property type="entry name" value="CYTOCHROME C"/>
    <property type="match status" value="1"/>
</dbReference>
<evidence type="ECO:0000259" key="8">
    <source>
        <dbReference type="PROSITE" id="PS51007"/>
    </source>
</evidence>
<evidence type="ECO:0000313" key="9">
    <source>
        <dbReference type="EMBL" id="MDQ7247724.1"/>
    </source>
</evidence>